<gene>
    <name evidence="3" type="primary">orf284</name>
</gene>
<feature type="signal peptide" evidence="2">
    <location>
        <begin position="1"/>
        <end position="20"/>
    </location>
</feature>
<feature type="transmembrane region" description="Helical" evidence="1">
    <location>
        <begin position="212"/>
        <end position="230"/>
    </location>
</feature>
<feature type="transmembrane region" description="Helical" evidence="1">
    <location>
        <begin position="170"/>
        <end position="200"/>
    </location>
</feature>
<accession>Q8M0C1</accession>
<reference evidence="3" key="1">
    <citation type="journal article" date="2002" name="Curr. Biol.">
        <title>The closest unicellular relatives of animals.</title>
        <authorList>
            <person name="Lang B.F."/>
            <person name="O'Kelly C."/>
            <person name="Nerad T."/>
            <person name="Gray M.W."/>
            <person name="Burger G."/>
        </authorList>
    </citation>
    <scope>NUCLEOTIDE SEQUENCE</scope>
    <source>
        <strain evidence="3">JAP-7-2</strain>
    </source>
</reference>
<name>Q8M0C1_AMOPA</name>
<keyword evidence="2" id="KW-0732">Signal</keyword>
<keyword evidence="3" id="KW-0496">Mitochondrion</keyword>
<proteinExistence type="predicted"/>
<keyword evidence="1" id="KW-0472">Membrane</keyword>
<feature type="transmembrane region" description="Helical" evidence="1">
    <location>
        <begin position="242"/>
        <end position="272"/>
    </location>
</feature>
<sequence length="284" mass="31530">MLSSSCASMLLLLMLLYSRALLPLLRERLLTLVIPSLLQFCVFASPTLLSCIFRFPATDYFSAAYLASATHLIVISSMHFSSFLPIFLSFLSSLSSIVVAHSLEWRLFEVASFIVASFVKVVTATSFMIAATASPLVIIRYLIVISSMNFYAFLPIFLSFLSCITRDNCVLVASFVVASFVKVATATSFVIAATAFPFVIIRYLIVISSMHFYAFLPIFLSYIIVVAHSLEWRLSWFSGSGIVAFFVIAAFVKVVTATSFMVSATAFPFVIIRHHINLFHTPSY</sequence>
<keyword evidence="1" id="KW-0812">Transmembrane</keyword>
<organism evidence="3">
    <name type="scientific">Amoebidium parasiticum</name>
    <dbReference type="NCBI Taxonomy" id="4881"/>
    <lineage>
        <taxon>Eukaryota</taxon>
        <taxon>Ichthyosporea</taxon>
        <taxon>Ichthyophonida</taxon>
        <taxon>Amoebidiaceae</taxon>
        <taxon>Amoebidium</taxon>
    </lineage>
</organism>
<feature type="chain" id="PRO_5004311701" evidence="2">
    <location>
        <begin position="21"/>
        <end position="284"/>
    </location>
</feature>
<protein>
    <submittedName>
        <fullName evidence="3">Orf284</fullName>
    </submittedName>
</protein>
<evidence type="ECO:0000256" key="1">
    <source>
        <dbReference type="SAM" id="Phobius"/>
    </source>
</evidence>
<dbReference type="AlphaFoldDB" id="Q8M0C1"/>
<feature type="transmembrane region" description="Helical" evidence="1">
    <location>
        <begin position="30"/>
        <end position="53"/>
    </location>
</feature>
<keyword evidence="1" id="KW-1133">Transmembrane helix</keyword>
<feature type="transmembrane region" description="Helical" evidence="1">
    <location>
        <begin position="65"/>
        <end position="90"/>
    </location>
</feature>
<evidence type="ECO:0000256" key="2">
    <source>
        <dbReference type="SAM" id="SignalP"/>
    </source>
</evidence>
<evidence type="ECO:0000313" key="3">
    <source>
        <dbReference type="EMBL" id="AAN04071.1"/>
    </source>
</evidence>
<feature type="transmembrane region" description="Helical" evidence="1">
    <location>
        <begin position="138"/>
        <end position="158"/>
    </location>
</feature>
<geneLocation type="mitochondrion" evidence="3"/>
<feature type="transmembrane region" description="Helical" evidence="1">
    <location>
        <begin position="110"/>
        <end position="131"/>
    </location>
</feature>
<dbReference type="EMBL" id="AF538045">
    <property type="protein sequence ID" value="AAN04071.1"/>
    <property type="molecule type" value="Genomic_DNA"/>
</dbReference>